<accession>A0A921E870</accession>
<organism evidence="2 3">
    <name type="scientific">Candidatus Amulumruptor caecigallinarius</name>
    <dbReference type="NCBI Taxonomy" id="2109911"/>
    <lineage>
        <taxon>Bacteria</taxon>
        <taxon>Pseudomonadati</taxon>
        <taxon>Bacteroidota</taxon>
        <taxon>Bacteroidia</taxon>
        <taxon>Bacteroidales</taxon>
        <taxon>Muribaculaceae</taxon>
        <taxon>Candidatus Amulumruptor</taxon>
    </lineage>
</organism>
<evidence type="ECO:0000256" key="1">
    <source>
        <dbReference type="SAM" id="MobiDB-lite"/>
    </source>
</evidence>
<comment type="caution">
    <text evidence="2">The sequence shown here is derived from an EMBL/GenBank/DDBJ whole genome shotgun (WGS) entry which is preliminary data.</text>
</comment>
<feature type="region of interest" description="Disordered" evidence="1">
    <location>
        <begin position="162"/>
        <end position="206"/>
    </location>
</feature>
<dbReference type="EMBL" id="DYXT01000027">
    <property type="protein sequence ID" value="HJE39064.1"/>
    <property type="molecule type" value="Genomic_DNA"/>
</dbReference>
<dbReference type="AlphaFoldDB" id="A0A921E870"/>
<evidence type="ECO:0000313" key="3">
    <source>
        <dbReference type="Proteomes" id="UP000711407"/>
    </source>
</evidence>
<protein>
    <submittedName>
        <fullName evidence="2">Uncharacterized protein</fullName>
    </submittedName>
</protein>
<feature type="compositionally biased region" description="Low complexity" evidence="1">
    <location>
        <begin position="173"/>
        <end position="192"/>
    </location>
</feature>
<sequence>MRKDACQWRHAVKTVALAVVAASMWSCGSQKSDESVSVQEELRNTHLLEAMKVVDVPRVASIADSLALDVDDLSNNESVAVLLAYLVIHNEASRNDDREQDLVTIRKYVDVYDLSMQRDRDGMLAAMQQAREINPAADFEALYKEFRSRLSEYDALNGQELTAEPVEPEVRADSVSADADSVASTASGASVSDKADDLPVEYRPAD</sequence>
<name>A0A921E870_9BACT</name>
<reference evidence="2" key="2">
    <citation type="submission" date="2021-09" db="EMBL/GenBank/DDBJ databases">
        <authorList>
            <person name="Gilroy R."/>
        </authorList>
    </citation>
    <scope>NUCLEOTIDE SEQUENCE</scope>
    <source>
        <strain evidence="2">4100</strain>
    </source>
</reference>
<reference evidence="2" key="1">
    <citation type="journal article" date="2021" name="PeerJ">
        <title>Extensive microbial diversity within the chicken gut microbiome revealed by metagenomics and culture.</title>
        <authorList>
            <person name="Gilroy R."/>
            <person name="Ravi A."/>
            <person name="Getino M."/>
            <person name="Pursley I."/>
            <person name="Horton D.L."/>
            <person name="Alikhan N.F."/>
            <person name="Baker D."/>
            <person name="Gharbi K."/>
            <person name="Hall N."/>
            <person name="Watson M."/>
            <person name="Adriaenssens E.M."/>
            <person name="Foster-Nyarko E."/>
            <person name="Jarju S."/>
            <person name="Secka A."/>
            <person name="Antonio M."/>
            <person name="Oren A."/>
            <person name="Chaudhuri R.R."/>
            <person name="La Ragione R."/>
            <person name="Hildebrand F."/>
            <person name="Pallen M.J."/>
        </authorList>
    </citation>
    <scope>NUCLEOTIDE SEQUENCE</scope>
    <source>
        <strain evidence="2">4100</strain>
    </source>
</reference>
<evidence type="ECO:0000313" key="2">
    <source>
        <dbReference type="EMBL" id="HJE39064.1"/>
    </source>
</evidence>
<gene>
    <name evidence="2" type="ORF">K8V47_04830</name>
</gene>
<proteinExistence type="predicted"/>
<dbReference type="Proteomes" id="UP000711407">
    <property type="component" value="Unassembled WGS sequence"/>
</dbReference>